<reference evidence="1 2" key="1">
    <citation type="journal article" date="2016" name="Nat. Commun.">
        <title>Thousands of microbial genomes shed light on interconnected biogeochemical processes in an aquifer system.</title>
        <authorList>
            <person name="Anantharaman K."/>
            <person name="Brown C.T."/>
            <person name="Hug L.A."/>
            <person name="Sharon I."/>
            <person name="Castelle C.J."/>
            <person name="Probst A.J."/>
            <person name="Thomas B.C."/>
            <person name="Singh A."/>
            <person name="Wilkins M.J."/>
            <person name="Karaoz U."/>
            <person name="Brodie E.L."/>
            <person name="Williams K.H."/>
            <person name="Hubbard S.S."/>
            <person name="Banfield J.F."/>
        </authorList>
    </citation>
    <scope>NUCLEOTIDE SEQUENCE [LARGE SCALE GENOMIC DNA]</scope>
</reference>
<accession>A0A1F4UQP1</accession>
<dbReference type="EMBL" id="MEUX01000021">
    <property type="protein sequence ID" value="OGC47275.1"/>
    <property type="molecule type" value="Genomic_DNA"/>
</dbReference>
<evidence type="ECO:0008006" key="3">
    <source>
        <dbReference type="Google" id="ProtNLM"/>
    </source>
</evidence>
<dbReference type="PANTHER" id="PTHR12526:SF630">
    <property type="entry name" value="GLYCOSYLTRANSFERASE"/>
    <property type="match status" value="1"/>
</dbReference>
<comment type="caution">
    <text evidence="1">The sequence shown here is derived from an EMBL/GenBank/DDBJ whole genome shotgun (WGS) entry which is preliminary data.</text>
</comment>
<dbReference type="Gene3D" id="3.40.50.2000">
    <property type="entry name" value="Glycogen Phosphorylase B"/>
    <property type="match status" value="1"/>
</dbReference>
<evidence type="ECO:0000313" key="1">
    <source>
        <dbReference type="EMBL" id="OGC47275.1"/>
    </source>
</evidence>
<sequence>MLEFPQLMLFIILSNQQFDSEMKTNKWHVANQLVAKGHKVIFVDPPLRFKALKNFSKVIDKKSENLIVYKPINFLNFKPFSKLNTISQKNIIESAIKILKAENEKRVLYIYHFDFPDLRDFIRDFKHDIKIYDCVDIYSEFPEYITGAKINPSIISLIQQFDDALKIKLNQNRLSLKSWVDDQEKWLCENCDLVFASAPGIVSHLNKWRQDIHYLPNAVIFEKYDHKNKLPEPHDMKNIGHPRIGFIGAIDSYKSNIKLIEDCAKTYPEYQFIMVGPEKVSDPNLDLSVLKSLENVHFLGQKPWEETPAYFDHFDAHFIPYNINDYTVGCHPIKFFEGMAAGIPTITTLSSIKEFDIDGYSTENEHQFIKNIKIALEEDNVQKRKARKELAKKHSWSSKVDRQVELITGKLNVRS</sequence>
<dbReference type="Pfam" id="PF13692">
    <property type="entry name" value="Glyco_trans_1_4"/>
    <property type="match status" value="1"/>
</dbReference>
<dbReference type="Proteomes" id="UP000176444">
    <property type="component" value="Unassembled WGS sequence"/>
</dbReference>
<dbReference type="PANTHER" id="PTHR12526">
    <property type="entry name" value="GLYCOSYLTRANSFERASE"/>
    <property type="match status" value="1"/>
</dbReference>
<protein>
    <recommendedName>
        <fullName evidence="3">Glycosyl transferase family 1 domain-containing protein</fullName>
    </recommendedName>
</protein>
<proteinExistence type="predicted"/>
<dbReference type="AlphaFoldDB" id="A0A1F4UQP1"/>
<evidence type="ECO:0000313" key="2">
    <source>
        <dbReference type="Proteomes" id="UP000176444"/>
    </source>
</evidence>
<name>A0A1F4UQP1_UNCKA</name>
<gene>
    <name evidence="1" type="ORF">A2713_02445</name>
</gene>
<dbReference type="SUPFAM" id="SSF53756">
    <property type="entry name" value="UDP-Glycosyltransferase/glycogen phosphorylase"/>
    <property type="match status" value="1"/>
</dbReference>
<organism evidence="1 2">
    <name type="scientific">candidate division WWE3 bacterium RIFCSPHIGHO2_01_FULL_35_17</name>
    <dbReference type="NCBI Taxonomy" id="1802614"/>
    <lineage>
        <taxon>Bacteria</taxon>
        <taxon>Katanobacteria</taxon>
    </lineage>
</organism>